<name>A0A1B7HH39_9ENTR</name>
<protein>
    <submittedName>
        <fullName evidence="1">Uncharacterized protein</fullName>
    </submittedName>
</protein>
<dbReference type="AlphaFoldDB" id="A0A1B7HH39"/>
<dbReference type="EMBL" id="LXEO01000066">
    <property type="protein sequence ID" value="OAT14943.1"/>
    <property type="molecule type" value="Genomic_DNA"/>
</dbReference>
<evidence type="ECO:0000313" key="2">
    <source>
        <dbReference type="Proteomes" id="UP000078286"/>
    </source>
</evidence>
<accession>A0A1B7HH39</accession>
<reference evidence="1 2" key="1">
    <citation type="submission" date="2016-04" db="EMBL/GenBank/DDBJ databases">
        <title>ATOL: Assembling a taxonomically balanced genome-scale reconstruction of the evolutionary history of the Enterobacteriaceae.</title>
        <authorList>
            <person name="Plunkett G.III."/>
            <person name="Neeno-Eckwall E.C."/>
            <person name="Glasner J.D."/>
            <person name="Perna N.T."/>
        </authorList>
    </citation>
    <scope>NUCLEOTIDE SEQUENCE [LARGE SCALE GENOMIC DNA]</scope>
    <source>
        <strain evidence="1 2">ATCC 51607</strain>
    </source>
</reference>
<evidence type="ECO:0000313" key="1">
    <source>
        <dbReference type="EMBL" id="OAT14943.1"/>
    </source>
</evidence>
<proteinExistence type="predicted"/>
<dbReference type="Gene3D" id="1.10.3360.10">
    <property type="entry name" value="VPA0735-like domain"/>
    <property type="match status" value="1"/>
</dbReference>
<dbReference type="SUPFAM" id="SSF160935">
    <property type="entry name" value="VPA0735-like"/>
    <property type="match status" value="1"/>
</dbReference>
<gene>
    <name evidence="1" type="ORF">M979_4118</name>
</gene>
<organism evidence="1 2">
    <name type="scientific">Buttiauxella noackiae ATCC 51607</name>
    <dbReference type="NCBI Taxonomy" id="1354255"/>
    <lineage>
        <taxon>Bacteria</taxon>
        <taxon>Pseudomonadati</taxon>
        <taxon>Pseudomonadota</taxon>
        <taxon>Gammaproteobacteria</taxon>
        <taxon>Enterobacterales</taxon>
        <taxon>Enterobacteriaceae</taxon>
        <taxon>Buttiauxella</taxon>
    </lineage>
</organism>
<sequence>MALTRNERYPTLPYYDERHFKDLHAIASVEPVREQDKIMMGMLSSLGIHKGEPFNPDEKTTKALRQAAIDAWFYLQNWFDNIPAEKLYWPERHCAKGDD</sequence>
<keyword evidence="2" id="KW-1185">Reference proteome</keyword>
<dbReference type="PATRIC" id="fig|1354255.3.peg.4237"/>
<comment type="caution">
    <text evidence="1">The sequence shown here is derived from an EMBL/GenBank/DDBJ whole genome shotgun (WGS) entry which is preliminary data.</text>
</comment>
<dbReference type="Proteomes" id="UP000078286">
    <property type="component" value="Unassembled WGS sequence"/>
</dbReference>
<dbReference type="RefSeq" id="WP_243839629.1">
    <property type="nucleotide sequence ID" value="NZ_LXEO01000066.1"/>
</dbReference>